<reference evidence="2" key="1">
    <citation type="submission" date="2022-06" db="EMBL/GenBank/DDBJ databases">
        <title>Genome public.</title>
        <authorList>
            <person name="Sun Q."/>
        </authorList>
    </citation>
    <scope>NUCLEOTIDE SEQUENCE</scope>
    <source>
        <strain evidence="2">CWNU-1</strain>
    </source>
</reference>
<name>A0ABT0USB5_9ACTN</name>
<accession>A0ABT0USB5</accession>
<dbReference type="InterPro" id="IPR001962">
    <property type="entry name" value="Asn_synthase"/>
</dbReference>
<gene>
    <name evidence="2" type="ORF">NBG84_17845</name>
</gene>
<dbReference type="Proteomes" id="UP001431429">
    <property type="component" value="Unassembled WGS sequence"/>
</dbReference>
<dbReference type="SUPFAM" id="SSF52402">
    <property type="entry name" value="Adenine nucleotide alpha hydrolases-like"/>
    <property type="match status" value="1"/>
</dbReference>
<dbReference type="EMBL" id="JAMQAW010000023">
    <property type="protein sequence ID" value="MCM2390131.1"/>
    <property type="molecule type" value="Genomic_DNA"/>
</dbReference>
<proteinExistence type="predicted"/>
<evidence type="ECO:0000313" key="3">
    <source>
        <dbReference type="Proteomes" id="UP001431429"/>
    </source>
</evidence>
<evidence type="ECO:0000313" key="2">
    <source>
        <dbReference type="EMBL" id="MCM2390131.1"/>
    </source>
</evidence>
<keyword evidence="3" id="KW-1185">Reference proteome</keyword>
<evidence type="ECO:0000259" key="1">
    <source>
        <dbReference type="Pfam" id="PF00733"/>
    </source>
</evidence>
<dbReference type="InterPro" id="IPR014729">
    <property type="entry name" value="Rossmann-like_a/b/a_fold"/>
</dbReference>
<comment type="caution">
    <text evidence="2">The sequence shown here is derived from an EMBL/GenBank/DDBJ whole genome shotgun (WGS) entry which is preliminary data.</text>
</comment>
<dbReference type="Gene3D" id="3.40.50.620">
    <property type="entry name" value="HUPs"/>
    <property type="match status" value="1"/>
</dbReference>
<protein>
    <submittedName>
        <fullName evidence="2">Asparagine synthase-related protein</fullName>
    </submittedName>
</protein>
<organism evidence="2 3">
    <name type="scientific">Streptomyces albipurpureus</name>
    <dbReference type="NCBI Taxonomy" id="2897419"/>
    <lineage>
        <taxon>Bacteria</taxon>
        <taxon>Bacillati</taxon>
        <taxon>Actinomycetota</taxon>
        <taxon>Actinomycetes</taxon>
        <taxon>Kitasatosporales</taxon>
        <taxon>Streptomycetaceae</taxon>
        <taxon>Streptomyces</taxon>
    </lineage>
</organism>
<feature type="domain" description="Asparagine synthetase" evidence="1">
    <location>
        <begin position="96"/>
        <end position="245"/>
    </location>
</feature>
<dbReference type="Pfam" id="PF00733">
    <property type="entry name" value="Asn_synthase"/>
    <property type="match status" value="1"/>
</dbReference>
<dbReference type="RefSeq" id="WP_250920585.1">
    <property type="nucleotide sequence ID" value="NZ_JAMQAW010000023.1"/>
</dbReference>
<sequence length="397" mass="43532">MADLWEHAGGLNTLEATRLLLYRPRYSHATLFSGIHRLTERSTAHFGGHLYLRYPDPALHAGPRILAPDADVLGAFTQALDCALYTRPLIPEKTVFHLTGGLDSGTVATHAAQRHPGLITSATLLIGGPGREQQVRRRAEILRATPFGPRDVVIDATTDQPLHPSCARVRGALISPYEEPLHYPFVRMAEEIAASGAHSVVTGLGGDEMVALSQAEFPHRASGRMEDAASLPWIGQRVQETAEFGDLGIAPPAAVNSMTLLSLETSAPVLLRAGLWPLHPFADPGMVELGESLPLDWRQLKQLQRRRLTSMGMNRDVTHPVERESFAEIVRDSLITHGRSLLHHMLKTGSPLFDARLIDPDGLKQALLTLGLDTYEERRDSQLIEVIHLHAAATVFL</sequence>